<dbReference type="GO" id="GO:0016491">
    <property type="term" value="F:oxidoreductase activity"/>
    <property type="evidence" value="ECO:0007669"/>
    <property type="project" value="UniProtKB-KW"/>
</dbReference>
<comment type="pathway">
    <text evidence="1">Mycotoxin biosynthesis.</text>
</comment>
<evidence type="ECO:0000256" key="3">
    <source>
        <dbReference type="ARBA" id="ARBA00035112"/>
    </source>
</evidence>
<comment type="similarity">
    <text evidence="3">Belongs to the ustYa family.</text>
</comment>
<dbReference type="Proteomes" id="UP001056384">
    <property type="component" value="Chromosome 4"/>
</dbReference>
<keyword evidence="5" id="KW-1185">Reference proteome</keyword>
<proteinExistence type="inferred from homology"/>
<dbReference type="PANTHER" id="PTHR33365:SF11">
    <property type="entry name" value="TAT PATHWAY SIGNAL SEQUENCE"/>
    <property type="match status" value="1"/>
</dbReference>
<evidence type="ECO:0000313" key="4">
    <source>
        <dbReference type="EMBL" id="USW52124.1"/>
    </source>
</evidence>
<protein>
    <submittedName>
        <fullName evidence="4">Mycotoxin biosynthesis protein UstYa</fullName>
    </submittedName>
</protein>
<dbReference type="AlphaFoldDB" id="A0A9Q9EJE0"/>
<evidence type="ECO:0000256" key="1">
    <source>
        <dbReference type="ARBA" id="ARBA00004685"/>
    </source>
</evidence>
<gene>
    <name evidence="4" type="ORF">Slin15195_G054430</name>
</gene>
<dbReference type="InterPro" id="IPR021765">
    <property type="entry name" value="UstYa-like"/>
</dbReference>
<dbReference type="EMBL" id="CP099421">
    <property type="protein sequence ID" value="USW52124.1"/>
    <property type="molecule type" value="Genomic_DNA"/>
</dbReference>
<evidence type="ECO:0000256" key="2">
    <source>
        <dbReference type="ARBA" id="ARBA00023002"/>
    </source>
</evidence>
<dbReference type="PANTHER" id="PTHR33365">
    <property type="entry name" value="YALI0B05434P"/>
    <property type="match status" value="1"/>
</dbReference>
<accession>A0A9Q9EJE0</accession>
<reference evidence="4" key="1">
    <citation type="submission" date="2022-06" db="EMBL/GenBank/DDBJ databases">
        <title>Complete genome sequences of two strains of the flax pathogen Septoria linicola.</title>
        <authorList>
            <person name="Lapalu N."/>
            <person name="Simon A."/>
            <person name="Demenou B."/>
            <person name="Paumier D."/>
            <person name="Guillot M.-P."/>
            <person name="Gout L."/>
            <person name="Valade R."/>
        </authorList>
    </citation>
    <scope>NUCLEOTIDE SEQUENCE</scope>
    <source>
        <strain evidence="4">SE15195</strain>
    </source>
</reference>
<dbReference type="GO" id="GO:0043386">
    <property type="term" value="P:mycotoxin biosynthetic process"/>
    <property type="evidence" value="ECO:0007669"/>
    <property type="project" value="InterPro"/>
</dbReference>
<keyword evidence="2" id="KW-0560">Oxidoreductase</keyword>
<organism evidence="4 5">
    <name type="scientific">Septoria linicola</name>
    <dbReference type="NCBI Taxonomy" id="215465"/>
    <lineage>
        <taxon>Eukaryota</taxon>
        <taxon>Fungi</taxon>
        <taxon>Dikarya</taxon>
        <taxon>Ascomycota</taxon>
        <taxon>Pezizomycotina</taxon>
        <taxon>Dothideomycetes</taxon>
        <taxon>Dothideomycetidae</taxon>
        <taxon>Mycosphaerellales</taxon>
        <taxon>Mycosphaerellaceae</taxon>
        <taxon>Septoria</taxon>
    </lineage>
</organism>
<evidence type="ECO:0000313" key="5">
    <source>
        <dbReference type="Proteomes" id="UP001056384"/>
    </source>
</evidence>
<name>A0A9Q9EJE0_9PEZI</name>
<dbReference type="Pfam" id="PF11807">
    <property type="entry name" value="UstYa"/>
    <property type="match status" value="1"/>
</dbReference>
<sequence>MVSLVGDKEAVYSRIESEEDAECLEQHERQRTISWNHATQMIALIGCALVTFMAGRYTSHMSLYPAPISPVPSIPMETVTFQPDRRFSGPSSHDSDIAWTTLMPPGEGFVTIQNPEQYGLPPGKNSTASHGSALYDISAFHQLHCLTKIREHVSLLRYAASGGDGSDDSVDRAWEKVLKPQENHMGHCFDYLRQGIMCAGDMTLEWPKQGSEGIVDGWGVQHECKSWDAILSYVDQHGVQ</sequence>